<keyword evidence="4" id="KW-0511">Multifunctional enzyme</keyword>
<proteinExistence type="inferred from homology"/>
<feature type="domain" description="MsrB" evidence="12">
    <location>
        <begin position="234"/>
        <end position="356"/>
    </location>
</feature>
<comment type="caution">
    <text evidence="13">The sequence shown here is derived from an EMBL/GenBank/DDBJ whole genome shotgun (WGS) entry which is preliminary data.</text>
</comment>
<dbReference type="InterPro" id="IPR002579">
    <property type="entry name" value="Met_Sox_Rdtase_MsrB_dom"/>
</dbReference>
<comment type="catalytic activity">
    <reaction evidence="6 10">
        <text>L-methionyl-[protein] + [thioredoxin]-disulfide + H2O = L-methionyl-(S)-S-oxide-[protein] + [thioredoxin]-dithiol</text>
        <dbReference type="Rhea" id="RHEA:14217"/>
        <dbReference type="Rhea" id="RHEA-COMP:10698"/>
        <dbReference type="Rhea" id="RHEA-COMP:10700"/>
        <dbReference type="Rhea" id="RHEA-COMP:12313"/>
        <dbReference type="Rhea" id="RHEA-COMP:12315"/>
        <dbReference type="ChEBI" id="CHEBI:15377"/>
        <dbReference type="ChEBI" id="CHEBI:16044"/>
        <dbReference type="ChEBI" id="CHEBI:29950"/>
        <dbReference type="ChEBI" id="CHEBI:44120"/>
        <dbReference type="ChEBI" id="CHEBI:50058"/>
        <dbReference type="EC" id="1.8.4.11"/>
    </reaction>
</comment>
<dbReference type="GO" id="GO:0030091">
    <property type="term" value="P:protein repair"/>
    <property type="evidence" value="ECO:0007669"/>
    <property type="project" value="InterPro"/>
</dbReference>
<feature type="active site" description="Nucleophile" evidence="9">
    <location>
        <position position="345"/>
    </location>
</feature>
<evidence type="ECO:0000256" key="4">
    <source>
        <dbReference type="ARBA" id="ARBA00023268"/>
    </source>
</evidence>
<accession>A0A7K3NP59</accession>
<dbReference type="HAMAP" id="MF_01400">
    <property type="entry name" value="MsrB"/>
    <property type="match status" value="1"/>
</dbReference>
<keyword evidence="3 9" id="KW-0560">Oxidoreductase</keyword>
<evidence type="ECO:0000256" key="6">
    <source>
        <dbReference type="ARBA" id="ARBA00047806"/>
    </source>
</evidence>
<evidence type="ECO:0000259" key="12">
    <source>
        <dbReference type="PROSITE" id="PS51790"/>
    </source>
</evidence>
<feature type="region of interest" description="Disordered" evidence="11">
    <location>
        <begin position="205"/>
        <end position="226"/>
    </location>
</feature>
<dbReference type="Proteomes" id="UP000469724">
    <property type="component" value="Unassembled WGS sequence"/>
</dbReference>
<evidence type="ECO:0000313" key="13">
    <source>
        <dbReference type="EMBL" id="NDY57976.1"/>
    </source>
</evidence>
<comment type="similarity">
    <text evidence="1">In the C-terminal section; belongs to the MsrB Met sulfoxide reductase family.</text>
</comment>
<dbReference type="InterPro" id="IPR036509">
    <property type="entry name" value="Met_Sox_Rdtase_MsrA_sf"/>
</dbReference>
<comment type="similarity">
    <text evidence="2">In the N-terminal section; belongs to the MsrA Met sulfoxide reductase family.</text>
</comment>
<evidence type="ECO:0000256" key="5">
    <source>
        <dbReference type="ARBA" id="ARBA00024679"/>
    </source>
</evidence>
<comment type="similarity">
    <text evidence="9">Belongs to the MsrB Met sulfoxide reductase family.</text>
</comment>
<dbReference type="InterPro" id="IPR028427">
    <property type="entry name" value="Met_Sox_Rdtase_MsrB"/>
</dbReference>
<dbReference type="SUPFAM" id="SSF55068">
    <property type="entry name" value="Peptide methionine sulfoxide reductase"/>
    <property type="match status" value="1"/>
</dbReference>
<dbReference type="AlphaFoldDB" id="A0A7K3NP59"/>
<reference evidence="13 14" key="1">
    <citation type="submission" date="2020-02" db="EMBL/GenBank/DDBJ databases">
        <title>Comparative genomics of sulfur disproportionating microorganisms.</title>
        <authorList>
            <person name="Ward L.M."/>
            <person name="Bertran E."/>
            <person name="Johnston D.T."/>
        </authorList>
    </citation>
    <scope>NUCLEOTIDE SEQUENCE [LARGE SCALE GENOMIC DNA]</scope>
    <source>
        <strain evidence="13 14">DSM 3696</strain>
    </source>
</reference>
<dbReference type="EMBL" id="JAAGRQ010000072">
    <property type="protein sequence ID" value="NDY57976.1"/>
    <property type="molecule type" value="Genomic_DNA"/>
</dbReference>
<dbReference type="PANTHER" id="PTHR10173:SF59">
    <property type="entry name" value="PEPTIDE METHIONINE SULFOXIDE REDUCTASE MSRA_MSRB"/>
    <property type="match status" value="1"/>
</dbReference>
<dbReference type="Pfam" id="PF01625">
    <property type="entry name" value="PMSR"/>
    <property type="match status" value="1"/>
</dbReference>
<dbReference type="NCBIfam" id="TIGR00401">
    <property type="entry name" value="msrA"/>
    <property type="match status" value="1"/>
</dbReference>
<comment type="similarity">
    <text evidence="10">Belongs to the MsrA Met sulfoxide reductase family.</text>
</comment>
<dbReference type="InterPro" id="IPR002569">
    <property type="entry name" value="Met_Sox_Rdtase_MsrA_dom"/>
</dbReference>
<evidence type="ECO:0000256" key="9">
    <source>
        <dbReference type="HAMAP-Rule" id="MF_01400"/>
    </source>
</evidence>
<dbReference type="NCBIfam" id="TIGR00357">
    <property type="entry name" value="peptide-methionine (R)-S-oxide reductase MsrB"/>
    <property type="match status" value="1"/>
</dbReference>
<dbReference type="PROSITE" id="PS51790">
    <property type="entry name" value="MSRB"/>
    <property type="match status" value="1"/>
</dbReference>
<dbReference type="GO" id="GO:0005737">
    <property type="term" value="C:cytoplasm"/>
    <property type="evidence" value="ECO:0007669"/>
    <property type="project" value="TreeGrafter"/>
</dbReference>
<evidence type="ECO:0000256" key="10">
    <source>
        <dbReference type="HAMAP-Rule" id="MF_01401"/>
    </source>
</evidence>
<comment type="function">
    <text evidence="5 10">Has an important function as a repair enzyme for proteins that have been inactivated by oxidation. Catalyzes the reversible oxidation-reduction of methionine sulfoxide in proteins to methionine.</text>
</comment>
<dbReference type="HAMAP" id="MF_01401">
    <property type="entry name" value="MsrA"/>
    <property type="match status" value="1"/>
</dbReference>
<evidence type="ECO:0000256" key="11">
    <source>
        <dbReference type="SAM" id="MobiDB-lite"/>
    </source>
</evidence>
<dbReference type="GO" id="GO:0033743">
    <property type="term" value="F:peptide-methionine (R)-S-oxide reductase activity"/>
    <property type="evidence" value="ECO:0007669"/>
    <property type="project" value="UniProtKB-UniRule"/>
</dbReference>
<dbReference type="InterPro" id="IPR011057">
    <property type="entry name" value="Mss4-like_sf"/>
</dbReference>
<dbReference type="SUPFAM" id="SSF51316">
    <property type="entry name" value="Mss4-like"/>
    <property type="match status" value="1"/>
</dbReference>
<organism evidence="13 14">
    <name type="scientific">Desulfolutivibrio sulfodismutans</name>
    <dbReference type="NCBI Taxonomy" id="63561"/>
    <lineage>
        <taxon>Bacteria</taxon>
        <taxon>Pseudomonadati</taxon>
        <taxon>Thermodesulfobacteriota</taxon>
        <taxon>Desulfovibrionia</taxon>
        <taxon>Desulfovibrionales</taxon>
        <taxon>Desulfovibrionaceae</taxon>
        <taxon>Desulfolutivibrio</taxon>
    </lineage>
</organism>
<name>A0A7K3NP59_9BACT</name>
<feature type="compositionally biased region" description="Low complexity" evidence="11">
    <location>
        <begin position="205"/>
        <end position="225"/>
    </location>
</feature>
<protein>
    <recommendedName>
        <fullName evidence="9 10">Multifunctional fusion protein</fullName>
    </recommendedName>
    <domain>
        <recommendedName>
            <fullName evidence="10">Peptide methionine sulfoxide reductase MsrA</fullName>
            <shortName evidence="10">Protein-methionine-S-oxide reductase</shortName>
            <ecNumber evidence="10">1.8.4.11</ecNumber>
        </recommendedName>
        <alternativeName>
            <fullName evidence="10">Peptide-methionine (S)-S-oxide reductase</fullName>
            <shortName evidence="10">Peptide Met(O) reductase</shortName>
        </alternativeName>
    </domain>
    <domain>
        <recommendedName>
            <fullName evidence="9">Peptide methionine sulfoxide reductase MsrB</fullName>
            <ecNumber evidence="9">1.8.4.12</ecNumber>
        </recommendedName>
        <alternativeName>
            <fullName evidence="9">Peptide-methionine (R)-S-oxide reductase</fullName>
        </alternativeName>
    </domain>
</protein>
<dbReference type="GO" id="GO:0008113">
    <property type="term" value="F:peptide-methionine (S)-S-oxide reductase activity"/>
    <property type="evidence" value="ECO:0007669"/>
    <property type="project" value="UniProtKB-UniRule"/>
</dbReference>
<dbReference type="GO" id="GO:0006979">
    <property type="term" value="P:response to oxidative stress"/>
    <property type="evidence" value="ECO:0007669"/>
    <property type="project" value="InterPro"/>
</dbReference>
<gene>
    <name evidence="9 13" type="primary">msrB</name>
    <name evidence="10" type="synonym">msrA</name>
    <name evidence="13" type="ORF">G3N56_14665</name>
</gene>
<dbReference type="EC" id="1.8.4.11" evidence="10"/>
<evidence type="ECO:0000256" key="7">
    <source>
        <dbReference type="ARBA" id="ARBA00048488"/>
    </source>
</evidence>
<dbReference type="Pfam" id="PF01641">
    <property type="entry name" value="SelR"/>
    <property type="match status" value="1"/>
</dbReference>
<comment type="caution">
    <text evidence="9">Lacks conserved residue(s) required for the propagation of feature annotation.</text>
</comment>
<dbReference type="EC" id="1.8.4.12" evidence="9"/>
<evidence type="ECO:0000313" key="14">
    <source>
        <dbReference type="Proteomes" id="UP000469724"/>
    </source>
</evidence>
<evidence type="ECO:0000256" key="1">
    <source>
        <dbReference type="ARBA" id="ARBA00008076"/>
    </source>
</evidence>
<feature type="active site" evidence="10">
    <location>
        <position position="35"/>
    </location>
</feature>
<evidence type="ECO:0000256" key="2">
    <source>
        <dbReference type="ARBA" id="ARBA00011017"/>
    </source>
</evidence>
<comment type="catalytic activity">
    <reaction evidence="7 9">
        <text>L-methionyl-[protein] + [thioredoxin]-disulfide + H2O = L-methionyl-(R)-S-oxide-[protein] + [thioredoxin]-dithiol</text>
        <dbReference type="Rhea" id="RHEA:24164"/>
        <dbReference type="Rhea" id="RHEA-COMP:10698"/>
        <dbReference type="Rhea" id="RHEA-COMP:10700"/>
        <dbReference type="Rhea" id="RHEA-COMP:12313"/>
        <dbReference type="Rhea" id="RHEA-COMP:12314"/>
        <dbReference type="ChEBI" id="CHEBI:15377"/>
        <dbReference type="ChEBI" id="CHEBI:16044"/>
        <dbReference type="ChEBI" id="CHEBI:29950"/>
        <dbReference type="ChEBI" id="CHEBI:45764"/>
        <dbReference type="ChEBI" id="CHEBI:50058"/>
        <dbReference type="EC" id="1.8.4.12"/>
    </reaction>
</comment>
<dbReference type="Gene3D" id="3.30.1060.10">
    <property type="entry name" value="Peptide methionine sulphoxide reductase MsrA"/>
    <property type="match status" value="1"/>
</dbReference>
<evidence type="ECO:0000256" key="8">
    <source>
        <dbReference type="ARBA" id="ARBA00048782"/>
    </source>
</evidence>
<sequence length="376" mass="40451">MAALALLATQTSQAQTDTPMQPTEKTESAVFAGGCFWCLEAAMEKKPGVIEAVSGYTGGHDPAPTYAAVSTGKTGHTEAVRVVYDPAKISYEDLVRIFFKNIDPTDPGGQFADRGSQYRTAIYYADENQKRIAENVRDAMAASGRFKKPLDVPILPVAPFYPAEEEHQDYYAKHAVSYGNYHRYSGRGPYLDSLWGPDATDATGATATPVAPTAPDTPAPKTAAPSVGYVRPDDAELEKRLSPLAFEVTRKAGTEPAFGNPYWNEKRPGIYVDVVSGEPLFSSADKFDSGTGWPSFTRPIATGAVAARSDASHGMARTEVRSSLADSHLGHVFDDGPRPSGQRYCINSAALRFIPLKEMEKEGYGALIPQVQGGGK</sequence>
<dbReference type="Gene3D" id="2.170.150.20">
    <property type="entry name" value="Peptide methionine sulfoxide reductase"/>
    <property type="match status" value="1"/>
</dbReference>
<evidence type="ECO:0000256" key="3">
    <source>
        <dbReference type="ARBA" id="ARBA00023002"/>
    </source>
</evidence>
<keyword evidence="14" id="KW-1185">Reference proteome</keyword>
<comment type="catalytic activity">
    <reaction evidence="8 10">
        <text>[thioredoxin]-disulfide + L-methionine + H2O = L-methionine (S)-S-oxide + [thioredoxin]-dithiol</text>
        <dbReference type="Rhea" id="RHEA:19993"/>
        <dbReference type="Rhea" id="RHEA-COMP:10698"/>
        <dbReference type="Rhea" id="RHEA-COMP:10700"/>
        <dbReference type="ChEBI" id="CHEBI:15377"/>
        <dbReference type="ChEBI" id="CHEBI:29950"/>
        <dbReference type="ChEBI" id="CHEBI:50058"/>
        <dbReference type="ChEBI" id="CHEBI:57844"/>
        <dbReference type="ChEBI" id="CHEBI:58772"/>
        <dbReference type="EC" id="1.8.4.11"/>
    </reaction>
</comment>
<dbReference type="PANTHER" id="PTHR10173">
    <property type="entry name" value="METHIONINE SULFOXIDE REDUCTASE"/>
    <property type="match status" value="1"/>
</dbReference>
<dbReference type="FunFam" id="2.170.150.20:FF:000003">
    <property type="entry name" value="Peptide methionine sulfoxide reductase MsrB"/>
    <property type="match status" value="1"/>
</dbReference>